<dbReference type="Gene3D" id="3.30.230.10">
    <property type="match status" value="1"/>
</dbReference>
<accession>A0A318SM63</accession>
<keyword evidence="1" id="KW-0819">tRNA processing</keyword>
<dbReference type="GO" id="GO:0004526">
    <property type="term" value="F:ribonuclease P activity"/>
    <property type="evidence" value="ECO:0007669"/>
    <property type="project" value="InterPro"/>
</dbReference>
<name>A0A318SM63_9BURK</name>
<proteinExistence type="predicted"/>
<sequence length="165" mass="17688">MQRLKTRPQFQAVMAGGIVSRTPHFALHRLVLDAAPPVSAGAQAEAPSAVPLPLFSMPDVWLGALVPKRWARRAVTRNAIKRQIYTVAGERCLRMPQAGYVVRLRTAFDRKVFVSATSDPLKRAVREELQQLLACVATLPVDAGADAAVPVADAALSRGAARAAA</sequence>
<evidence type="ECO:0000256" key="5">
    <source>
        <dbReference type="ARBA" id="ARBA00022884"/>
    </source>
</evidence>
<dbReference type="EMBL" id="QJTC01000007">
    <property type="protein sequence ID" value="PYE78382.1"/>
    <property type="molecule type" value="Genomic_DNA"/>
</dbReference>
<evidence type="ECO:0000256" key="1">
    <source>
        <dbReference type="ARBA" id="ARBA00022694"/>
    </source>
</evidence>
<dbReference type="Proteomes" id="UP000247540">
    <property type="component" value="Unassembled WGS sequence"/>
</dbReference>
<gene>
    <name evidence="6" type="ORF">DFQ15_10732</name>
</gene>
<dbReference type="OrthoDB" id="398329at2"/>
<evidence type="ECO:0000256" key="3">
    <source>
        <dbReference type="ARBA" id="ARBA00022759"/>
    </source>
</evidence>
<dbReference type="GO" id="GO:0000049">
    <property type="term" value="F:tRNA binding"/>
    <property type="evidence" value="ECO:0007669"/>
    <property type="project" value="InterPro"/>
</dbReference>
<dbReference type="InterPro" id="IPR014721">
    <property type="entry name" value="Ribsml_uS5_D2-typ_fold_subgr"/>
</dbReference>
<keyword evidence="7" id="KW-1185">Reference proteome</keyword>
<keyword evidence="3" id="KW-0255">Endonuclease</keyword>
<organism evidence="6 7">
    <name type="scientific">Xylophilus ampelinus</name>
    <dbReference type="NCBI Taxonomy" id="54067"/>
    <lineage>
        <taxon>Bacteria</taxon>
        <taxon>Pseudomonadati</taxon>
        <taxon>Pseudomonadota</taxon>
        <taxon>Betaproteobacteria</taxon>
        <taxon>Burkholderiales</taxon>
        <taxon>Xylophilus</taxon>
    </lineage>
</organism>
<keyword evidence="4" id="KW-0378">Hydrolase</keyword>
<reference evidence="6 7" key="1">
    <citation type="submission" date="2018-06" db="EMBL/GenBank/DDBJ databases">
        <title>Genomic Encyclopedia of Type Strains, Phase III (KMG-III): the genomes of soil and plant-associated and newly described type strains.</title>
        <authorList>
            <person name="Whitman W."/>
        </authorList>
    </citation>
    <scope>NUCLEOTIDE SEQUENCE [LARGE SCALE GENOMIC DNA]</scope>
    <source>
        <strain evidence="6 7">CECT 7646</strain>
    </source>
</reference>
<evidence type="ECO:0000313" key="6">
    <source>
        <dbReference type="EMBL" id="PYE78382.1"/>
    </source>
</evidence>
<dbReference type="InterPro" id="IPR020568">
    <property type="entry name" value="Ribosomal_Su5_D2-typ_SF"/>
</dbReference>
<comment type="caution">
    <text evidence="6">The sequence shown here is derived from an EMBL/GenBank/DDBJ whole genome shotgun (WGS) entry which is preliminary data.</text>
</comment>
<dbReference type="GO" id="GO:0008033">
    <property type="term" value="P:tRNA processing"/>
    <property type="evidence" value="ECO:0007669"/>
    <property type="project" value="UniProtKB-KW"/>
</dbReference>
<dbReference type="AlphaFoldDB" id="A0A318SM63"/>
<protein>
    <submittedName>
        <fullName evidence="6">Ribonuclease P protein component</fullName>
    </submittedName>
</protein>
<keyword evidence="5" id="KW-0694">RNA-binding</keyword>
<dbReference type="SUPFAM" id="SSF54211">
    <property type="entry name" value="Ribosomal protein S5 domain 2-like"/>
    <property type="match status" value="1"/>
</dbReference>
<evidence type="ECO:0000256" key="4">
    <source>
        <dbReference type="ARBA" id="ARBA00022801"/>
    </source>
</evidence>
<evidence type="ECO:0000256" key="2">
    <source>
        <dbReference type="ARBA" id="ARBA00022722"/>
    </source>
</evidence>
<evidence type="ECO:0000313" key="7">
    <source>
        <dbReference type="Proteomes" id="UP000247540"/>
    </source>
</evidence>
<dbReference type="Pfam" id="PF00825">
    <property type="entry name" value="Ribonuclease_P"/>
    <property type="match status" value="1"/>
</dbReference>
<dbReference type="InterPro" id="IPR000100">
    <property type="entry name" value="RNase_P"/>
</dbReference>
<keyword evidence="2" id="KW-0540">Nuclease</keyword>
<dbReference type="RefSeq" id="WP_110465190.1">
    <property type="nucleotide sequence ID" value="NZ_JAMOFZ010000007.1"/>
</dbReference>